<accession>A0ABU2I079</accession>
<comment type="caution">
    <text evidence="16">The sequence shown here is derived from an EMBL/GenBank/DDBJ whole genome shotgun (WGS) entry which is preliminary data.</text>
</comment>
<evidence type="ECO:0000259" key="14">
    <source>
        <dbReference type="Pfam" id="PF00593"/>
    </source>
</evidence>
<feature type="domain" description="TonB-dependent receptor plug" evidence="15">
    <location>
        <begin position="88"/>
        <end position="185"/>
    </location>
</feature>
<gene>
    <name evidence="16" type="ORF">PNQ69_02080</name>
</gene>
<dbReference type="PANTHER" id="PTHR32552:SF74">
    <property type="entry name" value="HYDROXAMATE SIDEROPHORE RECEPTOR FHUE"/>
    <property type="match status" value="1"/>
</dbReference>
<keyword evidence="4 10" id="KW-1134">Transmembrane beta strand</keyword>
<evidence type="ECO:0000256" key="1">
    <source>
        <dbReference type="ARBA" id="ARBA00004571"/>
    </source>
</evidence>
<dbReference type="PANTHER" id="PTHR32552">
    <property type="entry name" value="FERRICHROME IRON RECEPTOR-RELATED"/>
    <property type="match status" value="1"/>
</dbReference>
<dbReference type="Proteomes" id="UP001260534">
    <property type="component" value="Unassembled WGS sequence"/>
</dbReference>
<dbReference type="CDD" id="cd01347">
    <property type="entry name" value="ligand_gated_channel"/>
    <property type="match status" value="1"/>
</dbReference>
<keyword evidence="3 10" id="KW-0813">Transport</keyword>
<keyword evidence="8 16" id="KW-0675">Receptor</keyword>
<keyword evidence="6 11" id="KW-0798">TonB box</keyword>
<evidence type="ECO:0000256" key="9">
    <source>
        <dbReference type="ARBA" id="ARBA00023237"/>
    </source>
</evidence>
<feature type="domain" description="TonB-dependent receptor-like beta-barrel" evidence="14">
    <location>
        <begin position="296"/>
        <end position="703"/>
    </location>
</feature>
<feature type="region of interest" description="Disordered" evidence="12">
    <location>
        <begin position="64"/>
        <end position="88"/>
    </location>
</feature>
<dbReference type="PROSITE" id="PS51318">
    <property type="entry name" value="TAT"/>
    <property type="match status" value="1"/>
</dbReference>
<sequence>MNLPARSLRSAAPPSSTTTRRALCLAIAALLLPAAAGAAEAGASAADALATGDRQPTELEKLDVVAQRKDGYTPPPSATGTGLVLSPLETPQSMSSIGREQMDDFGLRNANDVLALATGINVEKIETDRTYYSARGFDIVNFQVDGLGLPFTNGGAEGDLDTAMYERVEVLRGANGLLSSTGNPSATVNFVRKRPTQELQGSVGITAGSWDTRRVDADLSGKLDRSGSVRGRIVAAGQDGDSYLDRYSLKKRSVYGIVEADLSDSTLLSVGASYQKNEPHGGMWGALPLYYSDGSATDYARSTSTSAEWSYWNSTDKRAFVELQQALGGGWQLKAALNYRKLESDGNLFYAYGTPDRATGLGLYSYPSRYVSHETQKYADLYASGPFVLGGREHELVAGVKWAGIDVSQVSTYPDSSDTSAWFALPSLESWTGDIALPAFTTAPTGAAFDMIRRSAYATARWNLSDELKLITGVNHTRIESRGQNYGVQHAYDESKTTPFVGAVYNFDPDYALYASYAEIFNPQTELDRNLQVLDPITGSNAELGIKGQWLQQRVNASFALFRAKQDNTAEADTYVGTLQTYKPVDATSTGYEFDVAGRIGEHWQLNAGYTQLSLKDDAGNNVRTYVPRRTFKLASTYTVPQWEALKLGATLTWQSDISRDQQAVDTSGNEIFTRQDNYALLGLMAHYDFTPQFSATLNVYNVTDRKYINSLYWAQGYYGAPRNTALSLTYRF</sequence>
<dbReference type="InterPro" id="IPR010105">
    <property type="entry name" value="TonB_sidphr_rcpt"/>
</dbReference>
<dbReference type="Pfam" id="PF07715">
    <property type="entry name" value="Plug"/>
    <property type="match status" value="1"/>
</dbReference>
<dbReference type="PROSITE" id="PS52016">
    <property type="entry name" value="TONB_DEPENDENT_REC_3"/>
    <property type="match status" value="1"/>
</dbReference>
<protein>
    <submittedName>
        <fullName evidence="16">TonB-dependent siderophore receptor</fullName>
    </submittedName>
</protein>
<evidence type="ECO:0000313" key="16">
    <source>
        <dbReference type="EMBL" id="MDS9991544.1"/>
    </source>
</evidence>
<dbReference type="InterPro" id="IPR006311">
    <property type="entry name" value="TAT_signal"/>
</dbReference>
<proteinExistence type="inferred from homology"/>
<evidence type="ECO:0000313" key="17">
    <source>
        <dbReference type="Proteomes" id="UP001260534"/>
    </source>
</evidence>
<keyword evidence="17" id="KW-1185">Reference proteome</keyword>
<dbReference type="InterPro" id="IPR036942">
    <property type="entry name" value="Beta-barrel_TonB_sf"/>
</dbReference>
<name>A0ABU2I079_9XANT</name>
<feature type="signal peptide" evidence="13">
    <location>
        <begin position="1"/>
        <end position="38"/>
    </location>
</feature>
<evidence type="ECO:0000256" key="5">
    <source>
        <dbReference type="ARBA" id="ARBA00022692"/>
    </source>
</evidence>
<dbReference type="InterPro" id="IPR000531">
    <property type="entry name" value="Beta-barrel_TonB"/>
</dbReference>
<evidence type="ECO:0000256" key="7">
    <source>
        <dbReference type="ARBA" id="ARBA00023136"/>
    </source>
</evidence>
<dbReference type="InterPro" id="IPR037066">
    <property type="entry name" value="Plug_dom_sf"/>
</dbReference>
<keyword evidence="13" id="KW-0732">Signal</keyword>
<dbReference type="InterPro" id="IPR039426">
    <property type="entry name" value="TonB-dep_rcpt-like"/>
</dbReference>
<dbReference type="Gene3D" id="2.40.170.20">
    <property type="entry name" value="TonB-dependent receptor, beta-barrel domain"/>
    <property type="match status" value="1"/>
</dbReference>
<dbReference type="NCBIfam" id="TIGR01783">
    <property type="entry name" value="TonB-siderophor"/>
    <property type="match status" value="1"/>
</dbReference>
<feature type="chain" id="PRO_5047533385" evidence="13">
    <location>
        <begin position="39"/>
        <end position="733"/>
    </location>
</feature>
<evidence type="ECO:0000256" key="3">
    <source>
        <dbReference type="ARBA" id="ARBA00022448"/>
    </source>
</evidence>
<evidence type="ECO:0000256" key="4">
    <source>
        <dbReference type="ARBA" id="ARBA00022452"/>
    </source>
</evidence>
<comment type="similarity">
    <text evidence="2 10 11">Belongs to the TonB-dependent receptor family.</text>
</comment>
<reference evidence="16 17" key="1">
    <citation type="submission" date="2023-01" db="EMBL/GenBank/DDBJ databases">
        <title>Xanthomonas hawaiianensis sp. nov. isolated from Araceae family in Hawaii.</title>
        <authorList>
            <person name="Chunag S.-C."/>
            <person name="Dobhal S."/>
            <person name="Alvarez A."/>
            <person name="Arif M."/>
        </authorList>
    </citation>
    <scope>NUCLEOTIDE SEQUENCE [LARGE SCALE GENOMIC DNA]</scope>
    <source>
        <strain evidence="16 17">A2111</strain>
    </source>
</reference>
<dbReference type="RefSeq" id="WP_244663542.1">
    <property type="nucleotide sequence ID" value="NZ_JAGHXG010000005.1"/>
</dbReference>
<dbReference type="Gene3D" id="2.170.130.10">
    <property type="entry name" value="TonB-dependent receptor, plug domain"/>
    <property type="match status" value="1"/>
</dbReference>
<evidence type="ECO:0000256" key="12">
    <source>
        <dbReference type="SAM" id="MobiDB-lite"/>
    </source>
</evidence>
<dbReference type="InterPro" id="IPR012910">
    <property type="entry name" value="Plug_dom"/>
</dbReference>
<dbReference type="EMBL" id="JAQMHB010000001">
    <property type="protein sequence ID" value="MDS9991544.1"/>
    <property type="molecule type" value="Genomic_DNA"/>
</dbReference>
<evidence type="ECO:0000256" key="8">
    <source>
        <dbReference type="ARBA" id="ARBA00023170"/>
    </source>
</evidence>
<dbReference type="Pfam" id="PF00593">
    <property type="entry name" value="TonB_dep_Rec_b-barrel"/>
    <property type="match status" value="1"/>
</dbReference>
<keyword evidence="9 10" id="KW-0998">Cell outer membrane</keyword>
<comment type="subcellular location">
    <subcellularLocation>
        <location evidence="1 10">Cell outer membrane</location>
        <topology evidence="1 10">Multi-pass membrane protein</topology>
    </subcellularLocation>
</comment>
<dbReference type="SUPFAM" id="SSF56935">
    <property type="entry name" value="Porins"/>
    <property type="match status" value="1"/>
</dbReference>
<evidence type="ECO:0000256" key="11">
    <source>
        <dbReference type="RuleBase" id="RU003357"/>
    </source>
</evidence>
<evidence type="ECO:0000256" key="6">
    <source>
        <dbReference type="ARBA" id="ARBA00023077"/>
    </source>
</evidence>
<evidence type="ECO:0000256" key="2">
    <source>
        <dbReference type="ARBA" id="ARBA00009810"/>
    </source>
</evidence>
<evidence type="ECO:0000259" key="15">
    <source>
        <dbReference type="Pfam" id="PF07715"/>
    </source>
</evidence>
<evidence type="ECO:0000256" key="10">
    <source>
        <dbReference type="PROSITE-ProRule" id="PRU01360"/>
    </source>
</evidence>
<keyword evidence="7 10" id="KW-0472">Membrane</keyword>
<evidence type="ECO:0000256" key="13">
    <source>
        <dbReference type="SAM" id="SignalP"/>
    </source>
</evidence>
<keyword evidence="5 10" id="KW-0812">Transmembrane</keyword>
<organism evidence="16 17">
    <name type="scientific">Xanthomonas hawaiiensis</name>
    <dbReference type="NCBI Taxonomy" id="3003247"/>
    <lineage>
        <taxon>Bacteria</taxon>
        <taxon>Pseudomonadati</taxon>
        <taxon>Pseudomonadota</taxon>
        <taxon>Gammaproteobacteria</taxon>
        <taxon>Lysobacterales</taxon>
        <taxon>Lysobacteraceae</taxon>
        <taxon>Xanthomonas</taxon>
    </lineage>
</organism>